<dbReference type="SUPFAM" id="SSF53448">
    <property type="entry name" value="Nucleotide-diphospho-sugar transferases"/>
    <property type="match status" value="1"/>
</dbReference>
<dbReference type="PANTHER" id="PTHR22916:SF3">
    <property type="entry name" value="UDP-GLCNAC:BETAGAL BETA-1,3-N-ACETYLGLUCOSAMINYLTRANSFERASE-LIKE PROTEIN 1"/>
    <property type="match status" value="1"/>
</dbReference>
<reference evidence="2 3" key="1">
    <citation type="submission" date="2020-03" db="EMBL/GenBank/DDBJ databases">
        <authorList>
            <person name="Zhang Z."/>
            <person name="Guo Z."/>
            <person name="Hou Q."/>
            <person name="Shen X."/>
        </authorList>
    </citation>
    <scope>NUCLEOTIDE SEQUENCE [LARGE SCALE GENOMIC DNA]</scope>
    <source>
        <strain evidence="2 3">HBUAS51329</strain>
    </source>
</reference>
<dbReference type="InterPro" id="IPR001173">
    <property type="entry name" value="Glyco_trans_2-like"/>
</dbReference>
<organism evidence="2 3">
    <name type="scientific">Levilactobacillus tujiorum</name>
    <dbReference type="NCBI Taxonomy" id="2912243"/>
    <lineage>
        <taxon>Bacteria</taxon>
        <taxon>Bacillati</taxon>
        <taxon>Bacillota</taxon>
        <taxon>Bacilli</taxon>
        <taxon>Lactobacillales</taxon>
        <taxon>Lactobacillaceae</taxon>
        <taxon>Levilactobacillus</taxon>
    </lineage>
</organism>
<dbReference type="RefSeq" id="WP_168848772.1">
    <property type="nucleotide sequence ID" value="NZ_JAAVSD010000002.1"/>
</dbReference>
<sequence length="333" mass="37305">MKSDDKIELSFIVPTFNSQATIVAAVSSLLKLRNVIFEIIIVDDGSTDDTIRRINSVLLADKPGPSIRVLQEAHAGAGAARNVGIENAKGKYLMFVDADDCVINCEKIEREIRQETAEVIVFSKAIQANQSRSWDELIADNLGLNLNGVFDSGPVSKLYNRRFIVKHNIRFLREVKIGEDLVFNLDVLSQARDVRLVCGGVYQVNNSATSITHSLYGAQLVVDTNRLMAVVRERLLVAGVSDQLATQFVYKQFLMLLVKLAKSESSVTECVRLLKQSRLGQSELQSLPSKQAFTWTQRTVLKLAYQVPLVLPILIWLLRHRANRKKETAHFII</sequence>
<evidence type="ECO:0000313" key="2">
    <source>
        <dbReference type="EMBL" id="NLR28753.1"/>
    </source>
</evidence>
<accession>A0ABX1L155</accession>
<dbReference type="PANTHER" id="PTHR22916">
    <property type="entry name" value="GLYCOSYLTRANSFERASE"/>
    <property type="match status" value="1"/>
</dbReference>
<dbReference type="Pfam" id="PF00535">
    <property type="entry name" value="Glycos_transf_2"/>
    <property type="match status" value="1"/>
</dbReference>
<protein>
    <submittedName>
        <fullName evidence="2">Glycosyltransferase family 2 protein</fullName>
    </submittedName>
</protein>
<dbReference type="Proteomes" id="UP000707477">
    <property type="component" value="Unassembled WGS sequence"/>
</dbReference>
<name>A0ABX1L155_9LACO</name>
<feature type="domain" description="Glycosyltransferase 2-like" evidence="1">
    <location>
        <begin position="10"/>
        <end position="123"/>
    </location>
</feature>
<proteinExistence type="predicted"/>
<dbReference type="InterPro" id="IPR029044">
    <property type="entry name" value="Nucleotide-diphossugar_trans"/>
</dbReference>
<comment type="caution">
    <text evidence="2">The sequence shown here is derived from an EMBL/GenBank/DDBJ whole genome shotgun (WGS) entry which is preliminary data.</text>
</comment>
<evidence type="ECO:0000313" key="3">
    <source>
        <dbReference type="Proteomes" id="UP000707477"/>
    </source>
</evidence>
<gene>
    <name evidence="2" type="ORF">HEQ44_00950</name>
</gene>
<evidence type="ECO:0000259" key="1">
    <source>
        <dbReference type="Pfam" id="PF00535"/>
    </source>
</evidence>
<keyword evidence="3" id="KW-1185">Reference proteome</keyword>
<dbReference type="Gene3D" id="3.90.550.10">
    <property type="entry name" value="Spore Coat Polysaccharide Biosynthesis Protein SpsA, Chain A"/>
    <property type="match status" value="1"/>
</dbReference>
<dbReference type="CDD" id="cd00761">
    <property type="entry name" value="Glyco_tranf_GTA_type"/>
    <property type="match status" value="1"/>
</dbReference>
<dbReference type="EMBL" id="JAAVSD010000002">
    <property type="protein sequence ID" value="NLR28753.1"/>
    <property type="molecule type" value="Genomic_DNA"/>
</dbReference>